<evidence type="ECO:0000313" key="4">
    <source>
        <dbReference type="Proteomes" id="UP000063953"/>
    </source>
</evidence>
<name>A0A0K1XG89_9GAMM</name>
<keyword evidence="4" id="KW-1185">Reference proteome</keyword>
<accession>A0A0K1XG89</accession>
<keyword evidence="1" id="KW-0812">Transmembrane</keyword>
<dbReference type="AlphaFoldDB" id="A0A0K1XG89"/>
<keyword evidence="1" id="KW-1133">Transmembrane helix</keyword>
<reference evidence="3 4" key="1">
    <citation type="journal article" date="2015" name="Genome Announc.">
        <title>Genome Sequences of Oblitimonas alkaliphila gen. nov. sp. nov. (Proposed), a Novel Bacterium of the Pseudomonadaceae Family.</title>
        <authorList>
            <person name="Lauer A.C."/>
            <person name="Nicholson A.C."/>
            <person name="Humrighouse B.W."/>
            <person name="Emery B."/>
            <person name="Drobish A."/>
            <person name="Juieng P."/>
            <person name="Loparev V."/>
            <person name="McQuiston J.R."/>
        </authorList>
    </citation>
    <scope>NUCLEOTIDE SEQUENCE [LARGE SCALE GENOMIC DNA]</scope>
    <source>
        <strain evidence="3 4">E5571</strain>
    </source>
</reference>
<sequence length="153" mass="17709">MLNHSTSLIFWLIIALLIIAALSAYALILWKRVWHNQATTKQVTEARLQSIKNDLVIIAKSYQAHQLPTIEGAIRLKVLLDNFDPLYSQQPEFHVLHQIYEATQHIPTHDAWKALPKTEKKQYEQLFSQLESTHQHTLNLAVEALLKRLTRPS</sequence>
<dbReference type="Proteomes" id="UP000063953">
    <property type="component" value="Chromosome"/>
</dbReference>
<feature type="domain" description="DUF2489" evidence="2">
    <location>
        <begin position="19"/>
        <end position="145"/>
    </location>
</feature>
<protein>
    <recommendedName>
        <fullName evidence="2">DUF2489 domain-containing protein</fullName>
    </recommendedName>
</protein>
<evidence type="ECO:0000256" key="1">
    <source>
        <dbReference type="SAM" id="Phobius"/>
    </source>
</evidence>
<proteinExistence type="predicted"/>
<keyword evidence="1" id="KW-0472">Membrane</keyword>
<organism evidence="3 4">
    <name type="scientific">Thiopseudomonas alkaliphila</name>
    <dbReference type="NCBI Taxonomy" id="1697053"/>
    <lineage>
        <taxon>Bacteria</taxon>
        <taxon>Pseudomonadati</taxon>
        <taxon>Pseudomonadota</taxon>
        <taxon>Gammaproteobacteria</taxon>
        <taxon>Pseudomonadales</taxon>
        <taxon>Pseudomonadaceae</taxon>
        <taxon>Thiopseudomonas</taxon>
    </lineage>
</organism>
<dbReference type="Pfam" id="PF10675">
    <property type="entry name" value="DUF2489"/>
    <property type="match status" value="1"/>
</dbReference>
<gene>
    <name evidence="3" type="ORF">AKN88_09790</name>
</gene>
<dbReference type="STRING" id="1697053.AKN87_00275"/>
<evidence type="ECO:0000313" key="3">
    <source>
        <dbReference type="EMBL" id="AKX60187.1"/>
    </source>
</evidence>
<dbReference type="RefSeq" id="WP_053101489.1">
    <property type="nucleotide sequence ID" value="NZ_CP012365.1"/>
</dbReference>
<evidence type="ECO:0000259" key="2">
    <source>
        <dbReference type="Pfam" id="PF10675"/>
    </source>
</evidence>
<dbReference type="InterPro" id="IPR019617">
    <property type="entry name" value="DUF2489"/>
</dbReference>
<feature type="transmembrane region" description="Helical" evidence="1">
    <location>
        <begin position="6"/>
        <end position="30"/>
    </location>
</feature>
<dbReference type="EMBL" id="CP012365">
    <property type="protein sequence ID" value="AKX60187.1"/>
    <property type="molecule type" value="Genomic_DNA"/>
</dbReference>